<feature type="compositionally biased region" description="Polar residues" evidence="1">
    <location>
        <begin position="166"/>
        <end position="178"/>
    </location>
</feature>
<feature type="region of interest" description="Disordered" evidence="1">
    <location>
        <begin position="143"/>
        <end position="178"/>
    </location>
</feature>
<organism evidence="2 3">
    <name type="scientific">Portunus trituberculatus</name>
    <name type="common">Swimming crab</name>
    <name type="synonym">Neptunus trituberculatus</name>
    <dbReference type="NCBI Taxonomy" id="210409"/>
    <lineage>
        <taxon>Eukaryota</taxon>
        <taxon>Metazoa</taxon>
        <taxon>Ecdysozoa</taxon>
        <taxon>Arthropoda</taxon>
        <taxon>Crustacea</taxon>
        <taxon>Multicrustacea</taxon>
        <taxon>Malacostraca</taxon>
        <taxon>Eumalacostraca</taxon>
        <taxon>Eucarida</taxon>
        <taxon>Decapoda</taxon>
        <taxon>Pleocyemata</taxon>
        <taxon>Brachyura</taxon>
        <taxon>Eubrachyura</taxon>
        <taxon>Portunoidea</taxon>
        <taxon>Portunidae</taxon>
        <taxon>Portuninae</taxon>
        <taxon>Portunus</taxon>
    </lineage>
</organism>
<comment type="caution">
    <text evidence="2">The sequence shown here is derived from an EMBL/GenBank/DDBJ whole genome shotgun (WGS) entry which is preliminary data.</text>
</comment>
<reference evidence="2 3" key="1">
    <citation type="submission" date="2019-05" db="EMBL/GenBank/DDBJ databases">
        <title>Another draft genome of Portunus trituberculatus and its Hox gene families provides insights of decapod evolution.</title>
        <authorList>
            <person name="Jeong J.-H."/>
            <person name="Song I."/>
            <person name="Kim S."/>
            <person name="Choi T."/>
            <person name="Kim D."/>
            <person name="Ryu S."/>
            <person name="Kim W."/>
        </authorList>
    </citation>
    <scope>NUCLEOTIDE SEQUENCE [LARGE SCALE GENOMIC DNA]</scope>
    <source>
        <tissue evidence="2">Muscle</tissue>
    </source>
</reference>
<dbReference type="Proteomes" id="UP000324222">
    <property type="component" value="Unassembled WGS sequence"/>
</dbReference>
<sequence>MLHVDTSHPHWLTNHQTLPSYFFQPRHVCLDWNGQQDWVEEAVESFRSTVVPTNPPSRLSVCLSVAQTPQEQLEAAVSCGEGASSGGAKGPEECCWCLLALGTRYSMYTTTYYNIHSTLQPICTHRQPKTHVCTTTLWSSRMEQQRAPGTQPQGHHPSATKWCGDLTSTTQHVGPQPH</sequence>
<dbReference type="EMBL" id="VSRR010001054">
    <property type="protein sequence ID" value="MPC22130.1"/>
    <property type="molecule type" value="Genomic_DNA"/>
</dbReference>
<evidence type="ECO:0000313" key="3">
    <source>
        <dbReference type="Proteomes" id="UP000324222"/>
    </source>
</evidence>
<name>A0A5B7DKW1_PORTR</name>
<accession>A0A5B7DKW1</accession>
<keyword evidence="3" id="KW-1185">Reference proteome</keyword>
<dbReference type="AlphaFoldDB" id="A0A5B7DKW1"/>
<feature type="compositionally biased region" description="Polar residues" evidence="1">
    <location>
        <begin position="143"/>
        <end position="153"/>
    </location>
</feature>
<gene>
    <name evidence="2" type="ORF">E2C01_015137</name>
</gene>
<evidence type="ECO:0000313" key="2">
    <source>
        <dbReference type="EMBL" id="MPC22130.1"/>
    </source>
</evidence>
<proteinExistence type="predicted"/>
<protein>
    <submittedName>
        <fullName evidence="2">Uncharacterized protein</fullName>
    </submittedName>
</protein>
<evidence type="ECO:0000256" key="1">
    <source>
        <dbReference type="SAM" id="MobiDB-lite"/>
    </source>
</evidence>